<keyword evidence="4" id="KW-0812">Transmembrane</keyword>
<dbReference type="Gene3D" id="3.30.70.270">
    <property type="match status" value="1"/>
</dbReference>
<proteinExistence type="predicted"/>
<name>A0A3N1P3X1_9GAMM</name>
<dbReference type="InterPro" id="IPR050469">
    <property type="entry name" value="Diguanylate_Cyclase"/>
</dbReference>
<evidence type="ECO:0000256" key="4">
    <source>
        <dbReference type="SAM" id="Phobius"/>
    </source>
</evidence>
<feature type="transmembrane region" description="Helical" evidence="4">
    <location>
        <begin position="216"/>
        <end position="233"/>
    </location>
</feature>
<dbReference type="InterPro" id="IPR011622">
    <property type="entry name" value="7TMR_DISM_rcpt_extracell_dom2"/>
</dbReference>
<feature type="domain" description="GGDEF" evidence="6">
    <location>
        <begin position="436"/>
        <end position="571"/>
    </location>
</feature>
<dbReference type="Pfam" id="PF07696">
    <property type="entry name" value="7TMR-DISMED2"/>
    <property type="match status" value="1"/>
</dbReference>
<comment type="caution">
    <text evidence="7">The sequence shown here is derived from an EMBL/GenBank/DDBJ whole genome shotgun (WGS) entry which is preliminary data.</text>
</comment>
<evidence type="ECO:0000256" key="1">
    <source>
        <dbReference type="ARBA" id="ARBA00001946"/>
    </source>
</evidence>
<dbReference type="EC" id="2.7.7.65" evidence="2"/>
<organism evidence="7 8">
    <name type="scientific">Marinimicrobium koreense</name>
    <dbReference type="NCBI Taxonomy" id="306545"/>
    <lineage>
        <taxon>Bacteria</taxon>
        <taxon>Pseudomonadati</taxon>
        <taxon>Pseudomonadota</taxon>
        <taxon>Gammaproteobacteria</taxon>
        <taxon>Cellvibrionales</taxon>
        <taxon>Cellvibrionaceae</taxon>
        <taxon>Marinimicrobium</taxon>
    </lineage>
</organism>
<reference evidence="7 8" key="1">
    <citation type="submission" date="2018-11" db="EMBL/GenBank/DDBJ databases">
        <title>Genomic Encyclopedia of Type Strains, Phase IV (KMG-IV): sequencing the most valuable type-strain genomes for metagenomic binning, comparative biology and taxonomic classification.</title>
        <authorList>
            <person name="Goeker M."/>
        </authorList>
    </citation>
    <scope>NUCLEOTIDE SEQUENCE [LARGE SCALE GENOMIC DNA]</scope>
    <source>
        <strain evidence="7 8">DSM 16974</strain>
    </source>
</reference>
<dbReference type="GO" id="GO:0005886">
    <property type="term" value="C:plasma membrane"/>
    <property type="evidence" value="ECO:0007669"/>
    <property type="project" value="TreeGrafter"/>
</dbReference>
<feature type="transmembrane region" description="Helical" evidence="4">
    <location>
        <begin position="188"/>
        <end position="211"/>
    </location>
</feature>
<dbReference type="PANTHER" id="PTHR45138">
    <property type="entry name" value="REGULATORY COMPONENTS OF SENSORY TRANSDUCTION SYSTEM"/>
    <property type="match status" value="1"/>
</dbReference>
<dbReference type="GO" id="GO:0052621">
    <property type="term" value="F:diguanylate cyclase activity"/>
    <property type="evidence" value="ECO:0007669"/>
    <property type="project" value="UniProtKB-EC"/>
</dbReference>
<comment type="cofactor">
    <cofactor evidence="1">
        <name>Mg(2+)</name>
        <dbReference type="ChEBI" id="CHEBI:18420"/>
    </cofactor>
</comment>
<feature type="transmembrane region" description="Helical" evidence="4">
    <location>
        <begin position="253"/>
        <end position="272"/>
    </location>
</feature>
<keyword evidence="8" id="KW-1185">Reference proteome</keyword>
<keyword evidence="5" id="KW-0732">Signal</keyword>
<accession>A0A3N1P3X1</accession>
<gene>
    <name evidence="7" type="ORF">EDC38_2485</name>
</gene>
<dbReference type="AlphaFoldDB" id="A0A3N1P3X1"/>
<dbReference type="Gene3D" id="2.60.40.2380">
    <property type="match status" value="1"/>
</dbReference>
<evidence type="ECO:0000259" key="6">
    <source>
        <dbReference type="PROSITE" id="PS50887"/>
    </source>
</evidence>
<dbReference type="Pfam" id="PF00990">
    <property type="entry name" value="GGDEF"/>
    <property type="match status" value="1"/>
</dbReference>
<dbReference type="GO" id="GO:0043709">
    <property type="term" value="P:cell adhesion involved in single-species biofilm formation"/>
    <property type="evidence" value="ECO:0007669"/>
    <property type="project" value="TreeGrafter"/>
</dbReference>
<dbReference type="GO" id="GO:1902201">
    <property type="term" value="P:negative regulation of bacterial-type flagellum-dependent cell motility"/>
    <property type="evidence" value="ECO:0007669"/>
    <property type="project" value="TreeGrafter"/>
</dbReference>
<feature type="signal peptide" evidence="5">
    <location>
        <begin position="1"/>
        <end position="24"/>
    </location>
</feature>
<evidence type="ECO:0000313" key="8">
    <source>
        <dbReference type="Proteomes" id="UP000273643"/>
    </source>
</evidence>
<feature type="transmembrane region" description="Helical" evidence="4">
    <location>
        <begin position="307"/>
        <end position="327"/>
    </location>
</feature>
<feature type="chain" id="PRO_5018297524" description="diguanylate cyclase" evidence="5">
    <location>
        <begin position="25"/>
        <end position="582"/>
    </location>
</feature>
<dbReference type="SUPFAM" id="SSF55073">
    <property type="entry name" value="Nucleotide cyclase"/>
    <property type="match status" value="1"/>
</dbReference>
<keyword evidence="4" id="KW-1133">Transmembrane helix</keyword>
<dbReference type="PROSITE" id="PS50887">
    <property type="entry name" value="GGDEF"/>
    <property type="match status" value="1"/>
</dbReference>
<evidence type="ECO:0000256" key="2">
    <source>
        <dbReference type="ARBA" id="ARBA00012528"/>
    </source>
</evidence>
<dbReference type="SMART" id="SM00267">
    <property type="entry name" value="GGDEF"/>
    <property type="match status" value="1"/>
</dbReference>
<dbReference type="InterPro" id="IPR011623">
    <property type="entry name" value="7TMR_DISM_rcpt_extracell_dom1"/>
</dbReference>
<keyword evidence="4" id="KW-0472">Membrane</keyword>
<dbReference type="NCBIfam" id="TIGR00254">
    <property type="entry name" value="GGDEF"/>
    <property type="match status" value="1"/>
</dbReference>
<comment type="catalytic activity">
    <reaction evidence="3">
        <text>2 GTP = 3',3'-c-di-GMP + 2 diphosphate</text>
        <dbReference type="Rhea" id="RHEA:24898"/>
        <dbReference type="ChEBI" id="CHEBI:33019"/>
        <dbReference type="ChEBI" id="CHEBI:37565"/>
        <dbReference type="ChEBI" id="CHEBI:58805"/>
        <dbReference type="EC" id="2.7.7.65"/>
    </reaction>
</comment>
<dbReference type="InterPro" id="IPR029787">
    <property type="entry name" value="Nucleotide_cyclase"/>
</dbReference>
<feature type="transmembrane region" description="Helical" evidence="4">
    <location>
        <begin position="339"/>
        <end position="362"/>
    </location>
</feature>
<dbReference type="CDD" id="cd01949">
    <property type="entry name" value="GGDEF"/>
    <property type="match status" value="1"/>
</dbReference>
<dbReference type="PANTHER" id="PTHR45138:SF9">
    <property type="entry name" value="DIGUANYLATE CYCLASE DGCM-RELATED"/>
    <property type="match status" value="1"/>
</dbReference>
<dbReference type="InterPro" id="IPR000160">
    <property type="entry name" value="GGDEF_dom"/>
</dbReference>
<dbReference type="Pfam" id="PF07695">
    <property type="entry name" value="7TMR-DISM_7TM"/>
    <property type="match status" value="1"/>
</dbReference>
<feature type="transmembrane region" description="Helical" evidence="4">
    <location>
        <begin position="284"/>
        <end position="301"/>
    </location>
</feature>
<dbReference type="Proteomes" id="UP000273643">
    <property type="component" value="Unassembled WGS sequence"/>
</dbReference>
<feature type="transmembrane region" description="Helical" evidence="4">
    <location>
        <begin position="368"/>
        <end position="389"/>
    </location>
</feature>
<evidence type="ECO:0000256" key="3">
    <source>
        <dbReference type="ARBA" id="ARBA00034247"/>
    </source>
</evidence>
<dbReference type="EMBL" id="RJUK01000001">
    <property type="protein sequence ID" value="ROQ21857.1"/>
    <property type="molecule type" value="Genomic_DNA"/>
</dbReference>
<protein>
    <recommendedName>
        <fullName evidence="2">diguanylate cyclase</fullName>
        <ecNumber evidence="2">2.7.7.65</ecNumber>
    </recommendedName>
</protein>
<dbReference type="InterPro" id="IPR043128">
    <property type="entry name" value="Rev_trsase/Diguanyl_cyclase"/>
</dbReference>
<dbReference type="FunFam" id="3.30.70.270:FF:000001">
    <property type="entry name" value="Diguanylate cyclase domain protein"/>
    <property type="match status" value="1"/>
</dbReference>
<evidence type="ECO:0000256" key="5">
    <source>
        <dbReference type="SAM" id="SignalP"/>
    </source>
</evidence>
<sequence>MATLGPRALLLWLVLLLVSTATHAREPVIELEGLTQQSLVEQVEFRPAAPDVPLEEVRTDKGFRPLHRADINQGISGQAYWLRTRLVNTHNKPVSWILVHKTSYLDHIELYTRDATASKFERAHLSDRVPFHERPIDYRTLAFPGQTGGDSYTDIYLKVYYDKPDSVSLQFTLYSPEAFTQAVQYENLWFGAYYGALAVMLFLALIIGTLLRRPSVFIYAALLLATGWKWTLLNGFGYQYLWPDSIYGHNEGFHIAFLLFALCATQFSKSFLNTRVHFPLGHRLLQVIQFVALAGIAVRLMGAYEPALHIAFITLAVIAFLLPVIGAHAWYSGLRYARWYFLAWLLYCVSLLLTLASAYLSIVPNGMYALILLQVGSLLEAVFLTVALTERLLNLETERRKALALANQDPLTGLGNRRLLQSEYEGFIESGSAHRKPMYLIMIDLDYFKQINDQYGHDAGDQVLREVARLLRAHCRDTDVCIRYGGEEFALLVRTDGVQSARAIAERIREEFARTPTLYEGHSIAHTLSCGVTPVQRHGQALSVNEMMKHADQALYEGKAAGRNCTVIYRDSLSNPSLQTIQ</sequence>
<evidence type="ECO:0000313" key="7">
    <source>
        <dbReference type="EMBL" id="ROQ21857.1"/>
    </source>
</evidence>